<feature type="region of interest" description="Disordered" evidence="1">
    <location>
        <begin position="190"/>
        <end position="322"/>
    </location>
</feature>
<organism evidence="2 3">
    <name type="scientific">Meripilus lineatus</name>
    <dbReference type="NCBI Taxonomy" id="2056292"/>
    <lineage>
        <taxon>Eukaryota</taxon>
        <taxon>Fungi</taxon>
        <taxon>Dikarya</taxon>
        <taxon>Basidiomycota</taxon>
        <taxon>Agaricomycotina</taxon>
        <taxon>Agaricomycetes</taxon>
        <taxon>Polyporales</taxon>
        <taxon>Meripilaceae</taxon>
        <taxon>Meripilus</taxon>
    </lineage>
</organism>
<reference evidence="2" key="1">
    <citation type="submission" date="2022-07" db="EMBL/GenBank/DDBJ databases">
        <title>Genome Sequence of Physisporinus lineatus.</title>
        <authorList>
            <person name="Buettner E."/>
        </authorList>
    </citation>
    <scope>NUCLEOTIDE SEQUENCE</scope>
    <source>
        <strain evidence="2">VT162</strain>
    </source>
</reference>
<dbReference type="Proteomes" id="UP001212997">
    <property type="component" value="Unassembled WGS sequence"/>
</dbReference>
<feature type="compositionally biased region" description="Polar residues" evidence="1">
    <location>
        <begin position="239"/>
        <end position="260"/>
    </location>
</feature>
<evidence type="ECO:0000313" key="2">
    <source>
        <dbReference type="EMBL" id="KAJ3474926.1"/>
    </source>
</evidence>
<feature type="compositionally biased region" description="Polar residues" evidence="1">
    <location>
        <begin position="27"/>
        <end position="40"/>
    </location>
</feature>
<gene>
    <name evidence="2" type="ORF">NLI96_g12170</name>
</gene>
<feature type="compositionally biased region" description="Acidic residues" evidence="1">
    <location>
        <begin position="273"/>
        <end position="284"/>
    </location>
</feature>
<feature type="region of interest" description="Disordered" evidence="1">
    <location>
        <begin position="1"/>
        <end position="119"/>
    </location>
</feature>
<dbReference type="EMBL" id="JANAWD010000952">
    <property type="protein sequence ID" value="KAJ3474926.1"/>
    <property type="molecule type" value="Genomic_DNA"/>
</dbReference>
<accession>A0AAD5URT8</accession>
<name>A0AAD5URT8_9APHY</name>
<proteinExistence type="predicted"/>
<evidence type="ECO:0000313" key="3">
    <source>
        <dbReference type="Proteomes" id="UP001212997"/>
    </source>
</evidence>
<feature type="compositionally biased region" description="Basic residues" evidence="1">
    <location>
        <begin position="1"/>
        <end position="11"/>
    </location>
</feature>
<feature type="compositionally biased region" description="Low complexity" evidence="1">
    <location>
        <begin position="225"/>
        <end position="238"/>
    </location>
</feature>
<feature type="compositionally biased region" description="Low complexity" evidence="1">
    <location>
        <begin position="139"/>
        <end position="150"/>
    </location>
</feature>
<feature type="compositionally biased region" description="Polar residues" evidence="1">
    <location>
        <begin position="200"/>
        <end position="224"/>
    </location>
</feature>
<feature type="region of interest" description="Disordered" evidence="1">
    <location>
        <begin position="137"/>
        <end position="157"/>
    </location>
</feature>
<keyword evidence="3" id="KW-1185">Reference proteome</keyword>
<dbReference type="AlphaFoldDB" id="A0AAD5URT8"/>
<evidence type="ECO:0000256" key="1">
    <source>
        <dbReference type="SAM" id="MobiDB-lite"/>
    </source>
</evidence>
<feature type="compositionally biased region" description="Low complexity" evidence="1">
    <location>
        <begin position="70"/>
        <end position="80"/>
    </location>
</feature>
<protein>
    <submittedName>
        <fullName evidence="2">Uncharacterized protein</fullName>
    </submittedName>
</protein>
<sequence length="322" mass="33421">MPSSRKKKTSTAHRPAVNKMKMKPVSQEPSDPGQSTTNDASGPPANLQHKTRNIAEPPLQTRGSLCRQGATAAASTTATTVGTMQQEPPVAPGTTSGGDIPQRITKRGVNGTQPPTEYESITPAHQQEVFQSGFAARNGAASSGEGAVSAQEMSDEATSAIETTIHPSGELPTDPTGLPSLPVVLVSTAPRATPDIPGRLSTQATVSTPSHAPNVTTSTPALITSSAPSATHAPARPSDSATQPTQTGTEHVSSQGTSDAGGTRAESLVRALEDEDDDDDDEWGDIFNMDEYNSGDENEDDGRGGVMGMSKQPIRPTPRIPK</sequence>
<comment type="caution">
    <text evidence="2">The sequence shown here is derived from an EMBL/GenBank/DDBJ whole genome shotgun (WGS) entry which is preliminary data.</text>
</comment>